<reference evidence="2 3" key="1">
    <citation type="submission" date="2021-02" db="EMBL/GenBank/DDBJ databases">
        <title>Porcisia hertigi Genome sequencing and assembly.</title>
        <authorList>
            <person name="Almutairi H."/>
            <person name="Gatherer D."/>
        </authorList>
    </citation>
    <scope>NUCLEOTIDE SEQUENCE [LARGE SCALE GENOMIC DNA]</scope>
    <source>
        <strain evidence="2 3">C119</strain>
    </source>
</reference>
<proteinExistence type="predicted"/>
<dbReference type="EMBL" id="JAFJZO010000032">
    <property type="protein sequence ID" value="KAG5496224.1"/>
    <property type="molecule type" value="Genomic_DNA"/>
</dbReference>
<evidence type="ECO:0000313" key="2">
    <source>
        <dbReference type="EMBL" id="KAG5496224.1"/>
    </source>
</evidence>
<dbReference type="GeneID" id="94288627"/>
<feature type="compositionally biased region" description="Polar residues" evidence="1">
    <location>
        <begin position="140"/>
        <end position="184"/>
    </location>
</feature>
<sequence length="252" mass="26556">MALFLDDEEVHIPARTSFPLCTPQPPMTQPHAPGDVDHIDAIKQRNSTCVTTPLSRAAASVSSTAAAAQYEERSPLSAGAAVTLPLRGGNGMEKMDALLFGKARVAFIRDNSLAGHKRSADDASGARMARTPVTPKRSSHQVCDSSTGGTGTQPKVVSAARSPSLSTLHPERTSTASLDTTIPTSDERPLPEVVSTSPECQRGSLSASPPARPPPNSPAVREGAVESRTTTTQPVKTQTKLSDFFSKMACKR</sequence>
<dbReference type="RefSeq" id="XP_067754707.1">
    <property type="nucleotide sequence ID" value="XM_067898550.1"/>
</dbReference>
<organism evidence="2 3">
    <name type="scientific">Porcisia hertigi</name>
    <dbReference type="NCBI Taxonomy" id="2761500"/>
    <lineage>
        <taxon>Eukaryota</taxon>
        <taxon>Discoba</taxon>
        <taxon>Euglenozoa</taxon>
        <taxon>Kinetoplastea</taxon>
        <taxon>Metakinetoplastina</taxon>
        <taxon>Trypanosomatida</taxon>
        <taxon>Trypanosomatidae</taxon>
        <taxon>Leishmaniinae</taxon>
        <taxon>Porcisia</taxon>
    </lineage>
</organism>
<dbReference type="AlphaFoldDB" id="A0A836HRD3"/>
<feature type="compositionally biased region" description="Low complexity" evidence="1">
    <location>
        <begin position="229"/>
        <end position="240"/>
    </location>
</feature>
<dbReference type="KEGG" id="phet:94288627"/>
<keyword evidence="3" id="KW-1185">Reference proteome</keyword>
<feature type="region of interest" description="Disordered" evidence="1">
    <location>
        <begin position="114"/>
        <end position="240"/>
    </location>
</feature>
<dbReference type="Proteomes" id="UP000674318">
    <property type="component" value="Chromosome 32"/>
</dbReference>
<feature type="compositionally biased region" description="Polar residues" evidence="1">
    <location>
        <begin position="194"/>
        <end position="205"/>
    </location>
</feature>
<gene>
    <name evidence="2" type="ORF">JKF63_02525</name>
</gene>
<evidence type="ECO:0000256" key="1">
    <source>
        <dbReference type="SAM" id="MobiDB-lite"/>
    </source>
</evidence>
<protein>
    <submittedName>
        <fullName evidence="2">Uncharacterized protein</fullName>
    </submittedName>
</protein>
<comment type="caution">
    <text evidence="2">The sequence shown here is derived from an EMBL/GenBank/DDBJ whole genome shotgun (WGS) entry which is preliminary data.</text>
</comment>
<name>A0A836HRD3_9TRYP</name>
<evidence type="ECO:0000313" key="3">
    <source>
        <dbReference type="Proteomes" id="UP000674318"/>
    </source>
</evidence>
<accession>A0A836HRD3</accession>
<dbReference type="OrthoDB" id="249667at2759"/>